<dbReference type="InterPro" id="IPR047296">
    <property type="entry name" value="GIY-YIG_UvrC_Cho"/>
</dbReference>
<dbReference type="PROSITE" id="PS50165">
    <property type="entry name" value="UVRC"/>
    <property type="match status" value="1"/>
</dbReference>
<dbReference type="InterPro" id="IPR050066">
    <property type="entry name" value="UvrABC_protein_C"/>
</dbReference>
<dbReference type="Pfam" id="PF08459">
    <property type="entry name" value="UvrC_RNaseH_dom"/>
    <property type="match status" value="1"/>
</dbReference>
<dbReference type="Proteomes" id="UP000176723">
    <property type="component" value="Unassembled WGS sequence"/>
</dbReference>
<dbReference type="PANTHER" id="PTHR30562:SF1">
    <property type="entry name" value="UVRABC SYSTEM PROTEIN C"/>
    <property type="match status" value="1"/>
</dbReference>
<dbReference type="GO" id="GO:0009381">
    <property type="term" value="F:excinuclease ABC activity"/>
    <property type="evidence" value="ECO:0007669"/>
    <property type="project" value="InterPro"/>
</dbReference>
<evidence type="ECO:0000313" key="5">
    <source>
        <dbReference type="Proteomes" id="UP000176723"/>
    </source>
</evidence>
<dbReference type="Pfam" id="PF02151">
    <property type="entry name" value="UVR"/>
    <property type="match status" value="1"/>
</dbReference>
<dbReference type="PROSITE" id="PS50151">
    <property type="entry name" value="UVR"/>
    <property type="match status" value="1"/>
</dbReference>
<dbReference type="SMART" id="SM00465">
    <property type="entry name" value="GIYc"/>
    <property type="match status" value="1"/>
</dbReference>
<reference evidence="4 5" key="1">
    <citation type="journal article" date="2016" name="Nat. Commun.">
        <title>Thousands of microbial genomes shed light on interconnected biogeochemical processes in an aquifer system.</title>
        <authorList>
            <person name="Anantharaman K."/>
            <person name="Brown C.T."/>
            <person name="Hug L.A."/>
            <person name="Sharon I."/>
            <person name="Castelle C.J."/>
            <person name="Probst A.J."/>
            <person name="Thomas B.C."/>
            <person name="Singh A."/>
            <person name="Wilkins M.J."/>
            <person name="Karaoz U."/>
            <person name="Brodie E.L."/>
            <person name="Williams K.H."/>
            <person name="Hubbard S.S."/>
            <person name="Banfield J.F."/>
        </authorList>
    </citation>
    <scope>NUCLEOTIDE SEQUENCE [LARGE SCALE GENOMIC DNA]</scope>
</reference>
<dbReference type="InterPro" id="IPR035901">
    <property type="entry name" value="GIY-YIG_endonuc_sf"/>
</dbReference>
<dbReference type="PANTHER" id="PTHR30562">
    <property type="entry name" value="UVRC/OXIDOREDUCTASE"/>
    <property type="match status" value="1"/>
</dbReference>
<dbReference type="EMBL" id="MHCL01000011">
    <property type="protein sequence ID" value="OGY21444.1"/>
    <property type="molecule type" value="Genomic_DNA"/>
</dbReference>
<feature type="domain" description="GIY-YIG" evidence="2">
    <location>
        <begin position="6"/>
        <end position="84"/>
    </location>
</feature>
<dbReference type="InterPro" id="IPR038476">
    <property type="entry name" value="UvrC_RNase_H_dom_sf"/>
</dbReference>
<dbReference type="PROSITE" id="PS50164">
    <property type="entry name" value="GIY_YIG"/>
    <property type="match status" value="1"/>
</dbReference>
<evidence type="ECO:0000313" key="4">
    <source>
        <dbReference type="EMBL" id="OGY21444.1"/>
    </source>
</evidence>
<dbReference type="InterPro" id="IPR001162">
    <property type="entry name" value="UvrC_RNase_H_dom"/>
</dbReference>
<dbReference type="Gene3D" id="4.10.860.10">
    <property type="entry name" value="UVR domain"/>
    <property type="match status" value="1"/>
</dbReference>
<dbReference type="InterPro" id="IPR000305">
    <property type="entry name" value="GIY-YIG_endonuc"/>
</dbReference>
<gene>
    <name evidence="4" type="ORF">A3A65_00290</name>
</gene>
<dbReference type="InterPro" id="IPR036876">
    <property type="entry name" value="UVR_dom_sf"/>
</dbReference>
<feature type="domain" description="UVR" evidence="1">
    <location>
        <begin position="196"/>
        <end position="231"/>
    </location>
</feature>
<name>A0A1G1W1I6_9BACT</name>
<feature type="domain" description="UvrC family homology region profile" evidence="3">
    <location>
        <begin position="247"/>
        <end position="363"/>
    </location>
</feature>
<evidence type="ECO:0000259" key="2">
    <source>
        <dbReference type="PROSITE" id="PS50164"/>
    </source>
</evidence>
<protein>
    <recommendedName>
        <fullName evidence="6">Excinuclease ABC subunit C</fullName>
    </recommendedName>
</protein>
<dbReference type="Pfam" id="PF01541">
    <property type="entry name" value="GIY-YIG"/>
    <property type="match status" value="1"/>
</dbReference>
<comment type="caution">
    <text evidence="4">The sequence shown here is derived from an EMBL/GenBank/DDBJ whole genome shotgun (WGS) entry which is preliminary data.</text>
</comment>
<dbReference type="InterPro" id="IPR001943">
    <property type="entry name" value="UVR_dom"/>
</dbReference>
<accession>A0A1G1W1I6</accession>
<evidence type="ECO:0000259" key="3">
    <source>
        <dbReference type="PROSITE" id="PS50165"/>
    </source>
</evidence>
<evidence type="ECO:0000259" key="1">
    <source>
        <dbReference type="PROSITE" id="PS50151"/>
    </source>
</evidence>
<evidence type="ECO:0008006" key="6">
    <source>
        <dbReference type="Google" id="ProtNLM"/>
    </source>
</evidence>
<dbReference type="SUPFAM" id="SSF46600">
    <property type="entry name" value="C-terminal UvrC-binding domain of UvrB"/>
    <property type="match status" value="1"/>
</dbReference>
<dbReference type="GO" id="GO:0009380">
    <property type="term" value="C:excinuclease repair complex"/>
    <property type="evidence" value="ECO:0007669"/>
    <property type="project" value="TreeGrafter"/>
</dbReference>
<dbReference type="STRING" id="1797593.A3A65_00290"/>
<organism evidence="4 5">
    <name type="scientific">Candidatus Chisholmbacteria bacterium RIFCSPLOWO2_01_FULL_49_14</name>
    <dbReference type="NCBI Taxonomy" id="1797593"/>
    <lineage>
        <taxon>Bacteria</taxon>
        <taxon>Candidatus Chisholmiibacteriota</taxon>
    </lineage>
</organism>
<dbReference type="Gene3D" id="3.30.420.340">
    <property type="entry name" value="UvrC, RNAse H endonuclease domain"/>
    <property type="match status" value="1"/>
</dbReference>
<dbReference type="SUPFAM" id="SSF82771">
    <property type="entry name" value="GIY-YIG endonuclease"/>
    <property type="match status" value="1"/>
</dbReference>
<dbReference type="CDD" id="cd10434">
    <property type="entry name" value="GIY-YIG_UvrC_Cho"/>
    <property type="match status" value="1"/>
</dbReference>
<dbReference type="Gene3D" id="3.40.1440.10">
    <property type="entry name" value="GIY-YIG endonuclease"/>
    <property type="match status" value="1"/>
</dbReference>
<sequence>MPSLPSEPGIYFFLSAKKEVLYIGKSGNLRRRLRSYRGQNGHDPKTKLLLSQAKLLKWTIVESDLDAIISEAELIRTHQPKFNLRLKDDKTPLYILLTKEEFPRVLMLRKTQLPDYPGRFRIFGPYTSAYQTKIVVRLVRRIFPFCNATPRQKQHHIACFYSHINRCPGACTGRISPQEYARNINGLKQFLMGRRKSLAKSLKGEMQSAAKELNFERARTIRDQLMMLEHVTQAPVAITWLDGVGAADSDHFQSRMNLWKTLAPFIEKISARFPQKPFARIEAYDISNLGGKQSAGSMVVFTQGKPDISQYRRFRIRQISQGNDPKMMEETIQRRIAHREWQIPDLIVVDGGTEQVKAARQALASKGLQHSIPVIGIAKRFEELVIFKQIFHFIRLPKDSASLLLIMHIRDEAHRFAKRYHTLLREKTLINN</sequence>
<dbReference type="GO" id="GO:0006289">
    <property type="term" value="P:nucleotide-excision repair"/>
    <property type="evidence" value="ECO:0007669"/>
    <property type="project" value="InterPro"/>
</dbReference>
<dbReference type="AlphaFoldDB" id="A0A1G1W1I6"/>
<proteinExistence type="predicted"/>